<dbReference type="InterPro" id="IPR002104">
    <property type="entry name" value="Integrase_catalytic"/>
</dbReference>
<dbReference type="InterPro" id="IPR013762">
    <property type="entry name" value="Integrase-like_cat_sf"/>
</dbReference>
<dbReference type="Pfam" id="PF17293">
    <property type="entry name" value="Arm-DNA-bind_5"/>
    <property type="match status" value="1"/>
</dbReference>
<gene>
    <name evidence="5" type="ORF">SAMN04488007_1035</name>
</gene>
<dbReference type="RefSeq" id="WP_073241866.1">
    <property type="nucleotide sequence ID" value="NZ_FQZX01000001.1"/>
</dbReference>
<dbReference type="STRING" id="228958.SAMN04488007_1035"/>
<dbReference type="InterPro" id="IPR010998">
    <property type="entry name" value="Integrase_recombinase_N"/>
</dbReference>
<proteinExistence type="inferred from homology"/>
<evidence type="ECO:0000313" key="5">
    <source>
        <dbReference type="EMBL" id="SHJ66493.1"/>
    </source>
</evidence>
<name>A0A1M6L5K7_9FLAO</name>
<sequence>MKNQSLSILFVIKLNKKNKKGMCPLNVRITYLKKRKEASSGIMVNPLLWDSKQQSSASRATSGEQINQQLEVQVAAIRKAYLKLQLGNDDFTVENIWDMFLGKVEKKNEYVISYFEKFLVKKSKLIGKDLKMSTWKKSEYVCADVAAFINSKYQKNDFPLIKLDQTFLDDFEYYLKTVKNQKQVTINKSIQRFRKPIKIAVAEGYLVSDPFVMHKPGRVRKEVIFLTEDELQLLEEYKFTQPRLQLVKDLFIFCCYTGLAYHEMANLKREHIIKGFDGNEWIKIRREKTNKQISIPLLPRAKVIMIKYNEMNDYVLPRFSNQKINSYLKEIAGIVGINKSITHHIARKTFASTVLLYNDVPMEIVSELLGHSSMKITQEYYGMIVQKRVGEEMERVSRKLEQRPGYE</sequence>
<dbReference type="Proteomes" id="UP000184314">
    <property type="component" value="Unassembled WGS sequence"/>
</dbReference>
<evidence type="ECO:0000313" key="6">
    <source>
        <dbReference type="Proteomes" id="UP000184314"/>
    </source>
</evidence>
<evidence type="ECO:0000259" key="4">
    <source>
        <dbReference type="PROSITE" id="PS51898"/>
    </source>
</evidence>
<dbReference type="InterPro" id="IPR011010">
    <property type="entry name" value="DNA_brk_join_enz"/>
</dbReference>
<dbReference type="PANTHER" id="PTHR30349:SF64">
    <property type="entry name" value="PROPHAGE INTEGRASE INTD-RELATED"/>
    <property type="match status" value="1"/>
</dbReference>
<dbReference type="GO" id="GO:0015074">
    <property type="term" value="P:DNA integration"/>
    <property type="evidence" value="ECO:0007669"/>
    <property type="project" value="InterPro"/>
</dbReference>
<dbReference type="Pfam" id="PF00589">
    <property type="entry name" value="Phage_integrase"/>
    <property type="match status" value="1"/>
</dbReference>
<comment type="similarity">
    <text evidence="1">Belongs to the 'phage' integrase family.</text>
</comment>
<keyword evidence="6" id="KW-1185">Reference proteome</keyword>
<dbReference type="GO" id="GO:0003677">
    <property type="term" value="F:DNA binding"/>
    <property type="evidence" value="ECO:0007669"/>
    <property type="project" value="UniProtKB-KW"/>
</dbReference>
<feature type="domain" description="Tyr recombinase" evidence="4">
    <location>
        <begin position="221"/>
        <end position="394"/>
    </location>
</feature>
<dbReference type="GO" id="GO:0006310">
    <property type="term" value="P:DNA recombination"/>
    <property type="evidence" value="ECO:0007669"/>
    <property type="project" value="UniProtKB-KW"/>
</dbReference>
<dbReference type="Gene3D" id="1.10.443.10">
    <property type="entry name" value="Intergrase catalytic core"/>
    <property type="match status" value="1"/>
</dbReference>
<keyword evidence="3" id="KW-0233">DNA recombination</keyword>
<dbReference type="EMBL" id="FQZX01000001">
    <property type="protein sequence ID" value="SHJ66493.1"/>
    <property type="molecule type" value="Genomic_DNA"/>
</dbReference>
<keyword evidence="2" id="KW-0238">DNA-binding</keyword>
<dbReference type="CDD" id="cd01185">
    <property type="entry name" value="INTN1_C_like"/>
    <property type="match status" value="1"/>
</dbReference>
<evidence type="ECO:0000256" key="1">
    <source>
        <dbReference type="ARBA" id="ARBA00008857"/>
    </source>
</evidence>
<dbReference type="InterPro" id="IPR050090">
    <property type="entry name" value="Tyrosine_recombinase_XerCD"/>
</dbReference>
<evidence type="ECO:0000256" key="3">
    <source>
        <dbReference type="ARBA" id="ARBA00023172"/>
    </source>
</evidence>
<dbReference type="PANTHER" id="PTHR30349">
    <property type="entry name" value="PHAGE INTEGRASE-RELATED"/>
    <property type="match status" value="1"/>
</dbReference>
<organism evidence="5 6">
    <name type="scientific">Maribacter aquivivus</name>
    <dbReference type="NCBI Taxonomy" id="228958"/>
    <lineage>
        <taxon>Bacteria</taxon>
        <taxon>Pseudomonadati</taxon>
        <taxon>Bacteroidota</taxon>
        <taxon>Flavobacteriia</taxon>
        <taxon>Flavobacteriales</taxon>
        <taxon>Flavobacteriaceae</taxon>
        <taxon>Maribacter</taxon>
    </lineage>
</organism>
<reference evidence="6" key="1">
    <citation type="submission" date="2016-11" db="EMBL/GenBank/DDBJ databases">
        <authorList>
            <person name="Varghese N."/>
            <person name="Submissions S."/>
        </authorList>
    </citation>
    <scope>NUCLEOTIDE SEQUENCE [LARGE SCALE GENOMIC DNA]</scope>
    <source>
        <strain evidence="6">DSM 16478</strain>
    </source>
</reference>
<dbReference type="Pfam" id="PF13102">
    <property type="entry name" value="Phage_int_SAM_5"/>
    <property type="match status" value="1"/>
</dbReference>
<evidence type="ECO:0000256" key="2">
    <source>
        <dbReference type="ARBA" id="ARBA00023125"/>
    </source>
</evidence>
<dbReference type="InterPro" id="IPR025269">
    <property type="entry name" value="SAM-like_dom"/>
</dbReference>
<dbReference type="Gene3D" id="1.10.150.130">
    <property type="match status" value="1"/>
</dbReference>
<dbReference type="AlphaFoldDB" id="A0A1M6L5K7"/>
<dbReference type="SUPFAM" id="SSF56349">
    <property type="entry name" value="DNA breaking-rejoining enzymes"/>
    <property type="match status" value="1"/>
</dbReference>
<protein>
    <submittedName>
        <fullName evidence="5">Site-specific recombinase XerD</fullName>
    </submittedName>
</protein>
<dbReference type="PROSITE" id="PS51898">
    <property type="entry name" value="TYR_RECOMBINASE"/>
    <property type="match status" value="1"/>
</dbReference>
<dbReference type="InterPro" id="IPR035386">
    <property type="entry name" value="Arm-DNA-bind_5"/>
</dbReference>
<accession>A0A1M6L5K7</accession>
<dbReference type="OrthoDB" id="1098628at2"/>